<evidence type="ECO:0000256" key="1">
    <source>
        <dbReference type="ARBA" id="ARBA00004123"/>
    </source>
</evidence>
<evidence type="ECO:0000256" key="7">
    <source>
        <dbReference type="PROSITE-ProRule" id="PRU00221"/>
    </source>
</evidence>
<dbReference type="GO" id="GO:0005669">
    <property type="term" value="C:transcription factor TFIID complex"/>
    <property type="evidence" value="ECO:0007669"/>
    <property type="project" value="TreeGrafter"/>
</dbReference>
<accession>A0A8H5M8S8</accession>
<dbReference type="AlphaFoldDB" id="A0A8H5M8S8"/>
<feature type="region of interest" description="Disordered" evidence="8">
    <location>
        <begin position="1"/>
        <end position="32"/>
    </location>
</feature>
<keyword evidence="11" id="KW-1185">Reference proteome</keyword>
<dbReference type="PROSITE" id="PS50082">
    <property type="entry name" value="WD_REPEATS_2"/>
    <property type="match status" value="5"/>
</dbReference>
<protein>
    <recommendedName>
        <fullName evidence="9">TFIID subunit TAF5 NTD2 domain-containing protein</fullName>
    </recommendedName>
</protein>
<dbReference type="Pfam" id="PF04494">
    <property type="entry name" value="TFIID_NTD2"/>
    <property type="match status" value="1"/>
</dbReference>
<evidence type="ECO:0000256" key="5">
    <source>
        <dbReference type="ARBA" id="ARBA00023163"/>
    </source>
</evidence>
<feature type="region of interest" description="Disordered" evidence="8">
    <location>
        <begin position="727"/>
        <end position="751"/>
    </location>
</feature>
<comment type="subcellular location">
    <subcellularLocation>
        <location evidence="1">Nucleus</location>
    </subcellularLocation>
</comment>
<evidence type="ECO:0000256" key="8">
    <source>
        <dbReference type="SAM" id="MobiDB-lite"/>
    </source>
</evidence>
<keyword evidence="4" id="KW-0805">Transcription regulation</keyword>
<dbReference type="GO" id="GO:0016251">
    <property type="term" value="F:RNA polymerase II general transcription initiation factor activity"/>
    <property type="evidence" value="ECO:0007669"/>
    <property type="project" value="TreeGrafter"/>
</dbReference>
<dbReference type="InterPro" id="IPR020472">
    <property type="entry name" value="WD40_PAC1"/>
</dbReference>
<dbReference type="InterPro" id="IPR001680">
    <property type="entry name" value="WD40_rpt"/>
</dbReference>
<evidence type="ECO:0000313" key="10">
    <source>
        <dbReference type="EMBL" id="KAF5384939.1"/>
    </source>
</evidence>
<feature type="compositionally biased region" description="Low complexity" evidence="8">
    <location>
        <begin position="1"/>
        <end position="24"/>
    </location>
</feature>
<comment type="caution">
    <text evidence="10">The sequence shown here is derived from an EMBL/GenBank/DDBJ whole genome shotgun (WGS) entry which is preliminary data.</text>
</comment>
<evidence type="ECO:0000256" key="6">
    <source>
        <dbReference type="ARBA" id="ARBA00023242"/>
    </source>
</evidence>
<dbReference type="GO" id="GO:0006367">
    <property type="term" value="P:transcription initiation at RNA polymerase II promoter"/>
    <property type="evidence" value="ECO:0007669"/>
    <property type="project" value="TreeGrafter"/>
</dbReference>
<feature type="repeat" description="WD" evidence="7">
    <location>
        <begin position="559"/>
        <end position="600"/>
    </location>
</feature>
<feature type="region of interest" description="Disordered" evidence="8">
    <location>
        <begin position="960"/>
        <end position="980"/>
    </location>
</feature>
<feature type="repeat" description="WD" evidence="7">
    <location>
        <begin position="511"/>
        <end position="558"/>
    </location>
</feature>
<dbReference type="InterPro" id="IPR037264">
    <property type="entry name" value="TFIID_NTD2_sf"/>
</dbReference>
<dbReference type="Pfam" id="PF00400">
    <property type="entry name" value="WD40"/>
    <property type="match status" value="5"/>
</dbReference>
<evidence type="ECO:0000256" key="4">
    <source>
        <dbReference type="ARBA" id="ARBA00023015"/>
    </source>
</evidence>
<evidence type="ECO:0000259" key="9">
    <source>
        <dbReference type="Pfam" id="PF04494"/>
    </source>
</evidence>
<dbReference type="InterPro" id="IPR015943">
    <property type="entry name" value="WD40/YVTN_repeat-like_dom_sf"/>
</dbReference>
<dbReference type="PRINTS" id="PR00320">
    <property type="entry name" value="GPROTEINBRPT"/>
</dbReference>
<dbReference type="Proteomes" id="UP000565441">
    <property type="component" value="Unassembled WGS sequence"/>
</dbReference>
<dbReference type="SUPFAM" id="SSF160897">
    <property type="entry name" value="Taf5 N-terminal domain-like"/>
    <property type="match status" value="1"/>
</dbReference>
<organism evidence="10 11">
    <name type="scientific">Tricholomella constricta</name>
    <dbReference type="NCBI Taxonomy" id="117010"/>
    <lineage>
        <taxon>Eukaryota</taxon>
        <taxon>Fungi</taxon>
        <taxon>Dikarya</taxon>
        <taxon>Basidiomycota</taxon>
        <taxon>Agaricomycotina</taxon>
        <taxon>Agaricomycetes</taxon>
        <taxon>Agaricomycetidae</taxon>
        <taxon>Agaricales</taxon>
        <taxon>Tricholomatineae</taxon>
        <taxon>Lyophyllaceae</taxon>
        <taxon>Tricholomella</taxon>
    </lineage>
</organism>
<dbReference type="PROSITE" id="PS00678">
    <property type="entry name" value="WD_REPEATS_1"/>
    <property type="match status" value="2"/>
</dbReference>
<dbReference type="CDD" id="cd00200">
    <property type="entry name" value="WD40"/>
    <property type="match status" value="1"/>
</dbReference>
<name>A0A8H5M8S8_9AGAR</name>
<feature type="repeat" description="WD" evidence="7">
    <location>
        <begin position="685"/>
        <end position="720"/>
    </location>
</feature>
<keyword evidence="6" id="KW-0539">Nucleus</keyword>
<dbReference type="Gene3D" id="1.25.40.500">
    <property type="entry name" value="TFIID subunit TAF5, NTD2 domain"/>
    <property type="match status" value="1"/>
</dbReference>
<dbReference type="InterPro" id="IPR007582">
    <property type="entry name" value="TFIID_NTD2"/>
</dbReference>
<proteinExistence type="predicted"/>
<keyword evidence="3" id="KW-0677">Repeat</keyword>
<feature type="compositionally biased region" description="Polar residues" evidence="8">
    <location>
        <begin position="964"/>
        <end position="980"/>
    </location>
</feature>
<evidence type="ECO:0000256" key="2">
    <source>
        <dbReference type="ARBA" id="ARBA00022574"/>
    </source>
</evidence>
<dbReference type="InterPro" id="IPR019775">
    <property type="entry name" value="WD40_repeat_CS"/>
</dbReference>
<keyword evidence="5" id="KW-0804">Transcription</keyword>
<sequence length="980" mass="107372">MSAATPPASSQSPATPSPSQDPAQNVSQADRVVLDYLRSRGHSAAEKALLNEIEAGSPDGKGKGAETIAAEELVKTLAVFAHKPSRPGENIFKDSSSVLQELTAMGNPSNIQNLIASIGSVGAEEILSLDPTDKEEGFRELEAWVDGSLDMYRPEFRPMLFPIFCHFYLDLIQHGFKDAALRFFSTFSLSLSKLHSATLHHISTLLLPAHVQNDELAQRFRNEKFSMRMSRSGFGLLVGWLTEGVGGEAFGAGDGFSGEKGKRGRAAVMRVVNNHLRFDVTSSNPSSVSPHAWEESTGLLSSLIPKASGTTTTNFTNPQAFNASKGDIKLGPAPISEELRTEAERVLREQAMVERDPTVQYDFQFSRPVALPGMVMPSEFELLPRPATFKTFDVEREVNNVRDARKRIRLEPSVLANLDVNSPQASAVRARALPSICAYTLHDVAEGSPCCTFAQDTSLMAAGFAESYIRLWSLKGERIQGMRSDFSPSSIKDASSLHKIRDRKGTTTRKLIGHSGPVYSVAFDPVGGSATPPKYLLSASADATARLWSMDTMTNIVAFRGHENPVWDVKWSPMGIYFATASRDRTARLWSTDRISCLRIYAGHLSDVDCVQFHPNSLYLATGSSDWTARLWDIQRGSCVRVFIGHQGTVSSLAISPDGRYLASSGEDLAINVWDIGSGKRIKKMTGHSASVYSLAFSAESSLLVSGGADCTVRCWDVKSAGGLKGKPRENGTMGLANGETTSQNYGEDDNPETTDLMATFPTKRTPITNVQFTSRNLCLVGVNAAFPHSQAQARDQQDLGVQTPPPTAPAPSRDNFRDIQVKVHIRRPERDSWVYMGRGVVTQEVIGHSSRVVVRTMSTGKIMAIFSETSDLQAEKRGNFVVVGCVEGSRVVSWSLNALNNSETLRLLASIELACYRCKQALADPRLHSKGRRRIERVIKDDRRRRHRRRKDQEALIDAFAKQNLSTEMPTNESGPPGE</sequence>
<dbReference type="OrthoDB" id="10266330at2759"/>
<feature type="region of interest" description="Disordered" evidence="8">
    <location>
        <begin position="791"/>
        <end position="815"/>
    </location>
</feature>
<dbReference type="PANTHER" id="PTHR19879:SF1">
    <property type="entry name" value="CANNONBALL-RELATED"/>
    <property type="match status" value="1"/>
</dbReference>
<dbReference type="PANTHER" id="PTHR19879">
    <property type="entry name" value="TRANSCRIPTION INITIATION FACTOR TFIID"/>
    <property type="match status" value="1"/>
</dbReference>
<feature type="repeat" description="WD" evidence="7">
    <location>
        <begin position="601"/>
        <end position="642"/>
    </location>
</feature>
<evidence type="ECO:0000313" key="11">
    <source>
        <dbReference type="Proteomes" id="UP000565441"/>
    </source>
</evidence>
<dbReference type="PROSITE" id="PS50294">
    <property type="entry name" value="WD_REPEATS_REGION"/>
    <property type="match status" value="5"/>
</dbReference>
<gene>
    <name evidence="10" type="ORF">D9615_001460</name>
</gene>
<dbReference type="Gene3D" id="2.130.10.10">
    <property type="entry name" value="YVTN repeat-like/Quinoprotein amine dehydrogenase"/>
    <property type="match status" value="2"/>
</dbReference>
<evidence type="ECO:0000256" key="3">
    <source>
        <dbReference type="ARBA" id="ARBA00022737"/>
    </source>
</evidence>
<feature type="repeat" description="WD" evidence="7">
    <location>
        <begin position="643"/>
        <end position="684"/>
    </location>
</feature>
<dbReference type="InterPro" id="IPR036322">
    <property type="entry name" value="WD40_repeat_dom_sf"/>
</dbReference>
<dbReference type="CDD" id="cd08044">
    <property type="entry name" value="TAF5_NTD2"/>
    <property type="match status" value="1"/>
</dbReference>
<keyword evidence="2 7" id="KW-0853">WD repeat</keyword>
<dbReference type="SMART" id="SM00320">
    <property type="entry name" value="WD40"/>
    <property type="match status" value="6"/>
</dbReference>
<dbReference type="SUPFAM" id="SSF50978">
    <property type="entry name" value="WD40 repeat-like"/>
    <property type="match status" value="1"/>
</dbReference>
<dbReference type="EMBL" id="JAACJP010000004">
    <property type="protein sequence ID" value="KAF5384939.1"/>
    <property type="molecule type" value="Genomic_DNA"/>
</dbReference>
<reference evidence="10 11" key="1">
    <citation type="journal article" date="2020" name="ISME J.">
        <title>Uncovering the hidden diversity of litter-decomposition mechanisms in mushroom-forming fungi.</title>
        <authorList>
            <person name="Floudas D."/>
            <person name="Bentzer J."/>
            <person name="Ahren D."/>
            <person name="Johansson T."/>
            <person name="Persson P."/>
            <person name="Tunlid A."/>
        </authorList>
    </citation>
    <scope>NUCLEOTIDE SEQUENCE [LARGE SCALE GENOMIC DNA]</scope>
    <source>
        <strain evidence="10 11">CBS 661.87</strain>
    </source>
</reference>
<feature type="domain" description="TFIID subunit TAF5 NTD2" evidence="9">
    <location>
        <begin position="130"/>
        <end position="243"/>
    </location>
</feature>